<dbReference type="EMBL" id="JBEPTQ010000002">
    <property type="protein sequence ID" value="MET4716406.1"/>
    <property type="molecule type" value="Genomic_DNA"/>
</dbReference>
<proteinExistence type="predicted"/>
<evidence type="ECO:0000313" key="3">
    <source>
        <dbReference type="Proteomes" id="UP001549291"/>
    </source>
</evidence>
<accession>A0ABV2RHJ5</accession>
<keyword evidence="1" id="KW-1277">Toxin-antitoxin system</keyword>
<evidence type="ECO:0000313" key="2">
    <source>
        <dbReference type="EMBL" id="MET4716406.1"/>
    </source>
</evidence>
<dbReference type="Pfam" id="PF05016">
    <property type="entry name" value="ParE_toxin"/>
    <property type="match status" value="1"/>
</dbReference>
<reference evidence="2 3" key="1">
    <citation type="submission" date="2024-06" db="EMBL/GenBank/DDBJ databases">
        <title>Genomic Encyclopedia of Type Strains, Phase V (KMG-V): Genome sequencing to study the core and pangenomes of soil and plant-associated prokaryotes.</title>
        <authorList>
            <person name="Whitman W."/>
        </authorList>
    </citation>
    <scope>NUCLEOTIDE SEQUENCE [LARGE SCALE GENOMIC DNA]</scope>
    <source>
        <strain evidence="2 3">USDA 160</strain>
    </source>
</reference>
<dbReference type="Proteomes" id="UP001549291">
    <property type="component" value="Unassembled WGS sequence"/>
</dbReference>
<organism evidence="2 3">
    <name type="scientific">Bradyrhizobium japonicum</name>
    <dbReference type="NCBI Taxonomy" id="375"/>
    <lineage>
        <taxon>Bacteria</taxon>
        <taxon>Pseudomonadati</taxon>
        <taxon>Pseudomonadota</taxon>
        <taxon>Alphaproteobacteria</taxon>
        <taxon>Hyphomicrobiales</taxon>
        <taxon>Nitrobacteraceae</taxon>
        <taxon>Bradyrhizobium</taxon>
    </lineage>
</organism>
<keyword evidence="3" id="KW-1185">Reference proteome</keyword>
<dbReference type="InterPro" id="IPR007712">
    <property type="entry name" value="RelE/ParE_toxin"/>
</dbReference>
<gene>
    <name evidence="2" type="ORF">ABIF63_000512</name>
</gene>
<evidence type="ECO:0000256" key="1">
    <source>
        <dbReference type="ARBA" id="ARBA00022649"/>
    </source>
</evidence>
<dbReference type="InterPro" id="IPR035093">
    <property type="entry name" value="RelE/ParE_toxin_dom_sf"/>
</dbReference>
<sequence length="56" mass="6416">MLVENPLAGRERQELRDSLRSFPVGNYVIFYVPLPDGVEIVRVMHGRQDIGSDDMQ</sequence>
<protein>
    <submittedName>
        <fullName evidence="2">Plasmid stabilization system protein ParE</fullName>
    </submittedName>
</protein>
<dbReference type="Gene3D" id="3.30.2310.20">
    <property type="entry name" value="RelE-like"/>
    <property type="match status" value="1"/>
</dbReference>
<comment type="caution">
    <text evidence="2">The sequence shown here is derived from an EMBL/GenBank/DDBJ whole genome shotgun (WGS) entry which is preliminary data.</text>
</comment>
<name>A0ABV2RHJ5_BRAJP</name>